<reference evidence="2 3" key="1">
    <citation type="submission" date="2013-03" db="EMBL/GenBank/DDBJ databases">
        <title>The Genome Sequence of Exophiala aquamarina CBS 119918.</title>
        <authorList>
            <consortium name="The Broad Institute Genomics Platform"/>
            <person name="Cuomo C."/>
            <person name="de Hoog S."/>
            <person name="Gorbushina A."/>
            <person name="Walker B."/>
            <person name="Young S.K."/>
            <person name="Zeng Q."/>
            <person name="Gargeya S."/>
            <person name="Fitzgerald M."/>
            <person name="Haas B."/>
            <person name="Abouelleil A."/>
            <person name="Allen A.W."/>
            <person name="Alvarado L."/>
            <person name="Arachchi H.M."/>
            <person name="Berlin A.M."/>
            <person name="Chapman S.B."/>
            <person name="Gainer-Dewar J."/>
            <person name="Goldberg J."/>
            <person name="Griggs A."/>
            <person name="Gujja S."/>
            <person name="Hansen M."/>
            <person name="Howarth C."/>
            <person name="Imamovic A."/>
            <person name="Ireland A."/>
            <person name="Larimer J."/>
            <person name="McCowan C."/>
            <person name="Murphy C."/>
            <person name="Pearson M."/>
            <person name="Poon T.W."/>
            <person name="Priest M."/>
            <person name="Roberts A."/>
            <person name="Saif S."/>
            <person name="Shea T."/>
            <person name="Sisk P."/>
            <person name="Sykes S."/>
            <person name="Wortman J."/>
            <person name="Nusbaum C."/>
            <person name="Birren B."/>
        </authorList>
    </citation>
    <scope>NUCLEOTIDE SEQUENCE [LARGE SCALE GENOMIC DNA]</scope>
    <source>
        <strain evidence="2 3">CBS 119918</strain>
    </source>
</reference>
<evidence type="ECO:0000313" key="2">
    <source>
        <dbReference type="EMBL" id="KEF50810.1"/>
    </source>
</evidence>
<gene>
    <name evidence="2" type="ORF">A1O9_13140</name>
</gene>
<comment type="caution">
    <text evidence="2">The sequence shown here is derived from an EMBL/GenBank/DDBJ whole genome shotgun (WGS) entry which is preliminary data.</text>
</comment>
<dbReference type="VEuPathDB" id="FungiDB:A1O9_13140"/>
<organism evidence="2 3">
    <name type="scientific">Exophiala aquamarina CBS 119918</name>
    <dbReference type="NCBI Taxonomy" id="1182545"/>
    <lineage>
        <taxon>Eukaryota</taxon>
        <taxon>Fungi</taxon>
        <taxon>Dikarya</taxon>
        <taxon>Ascomycota</taxon>
        <taxon>Pezizomycotina</taxon>
        <taxon>Eurotiomycetes</taxon>
        <taxon>Chaetothyriomycetidae</taxon>
        <taxon>Chaetothyriales</taxon>
        <taxon>Herpotrichiellaceae</taxon>
        <taxon>Exophiala</taxon>
    </lineage>
</organism>
<name>A0A072P5C7_9EURO</name>
<feature type="compositionally biased region" description="Acidic residues" evidence="1">
    <location>
        <begin position="386"/>
        <end position="417"/>
    </location>
</feature>
<protein>
    <submittedName>
        <fullName evidence="2">Uncharacterized protein</fullName>
    </submittedName>
</protein>
<evidence type="ECO:0000313" key="3">
    <source>
        <dbReference type="Proteomes" id="UP000027920"/>
    </source>
</evidence>
<keyword evidence="3" id="KW-1185">Reference proteome</keyword>
<dbReference type="Proteomes" id="UP000027920">
    <property type="component" value="Unassembled WGS sequence"/>
</dbReference>
<dbReference type="HOGENOM" id="CLU_003093_0_1_1"/>
<dbReference type="AlphaFoldDB" id="A0A072P5C7"/>
<dbReference type="GeneID" id="25288031"/>
<feature type="region of interest" description="Disordered" evidence="1">
    <location>
        <begin position="374"/>
        <end position="422"/>
    </location>
</feature>
<proteinExistence type="predicted"/>
<evidence type="ECO:0000256" key="1">
    <source>
        <dbReference type="SAM" id="MobiDB-lite"/>
    </source>
</evidence>
<feature type="non-terminal residue" evidence="2">
    <location>
        <position position="836"/>
    </location>
</feature>
<dbReference type="EMBL" id="AMGV01000084">
    <property type="protein sequence ID" value="KEF50810.1"/>
    <property type="molecule type" value="Genomic_DNA"/>
</dbReference>
<dbReference type="OrthoDB" id="4160379at2759"/>
<accession>A0A072P5C7</accession>
<dbReference type="STRING" id="1182545.A0A072P5C7"/>
<sequence length="836" mass="96305">MEESVIAHDELLRSLGLVIGSPERVLICTHSSCGYALQVHGKRVSRHLCEKHQIPKASRRGLDGLVASLNLRDPRLVGPRPNDSAPHPHLQMSHGYHCRFCHYLTASSKSSHQHRCFSADWSHATTREQDRDCTAEVLLQSWVREGTRTYWIVQLESPLPPQSVSGQIGDARQGQGSRREPSHLERLCQAEQVRLLEHREATRDEDLPDLATISPWMRRTQWLETYRRAERSMLVRMTALPDLGSRRNGRDLGTFNGTSLSVSAADERRISMVLQAIEELYAHCEETVQHTARPILCKLYSQSLHGSSQRPFRLVNRPASRSKYLRPVKKLFSFLLTMYLMDQEQCHLALNFYLTRTQRRAIHRLWDDSCWTSHAESPQDIPLSLSDEDSIDEEDGISEEELEDDLEGDEPEEEEVDTSSVSAMSVDTLPLKEDLIEPHNSSLLDQVVELVLELSVFLAMEEFSEGRPASTLLVYFSGILGMSPDGTSYHKIRNYTSNLAALIYYQRLIFLEWALPYRAYPYLGRSRRPSRDHVAVLQPIRAKYTCFGCLTPLPEFISLLSFSRTVAHTDGPSFQCFWSDDGQTISYENQSLHMDQFRSFSHSLVKRCRQLCTKLMYDWEPPVQLSQIRDNMSNVQRGYSFVHHPANHLSDVHLKLFQRVCTSTENGLMRNDQWVLAAVRRFLDDVDELLRVFCCLFLTTGGDDVRAVDLFTLECTNSPGNRRGIYVWNGHLITFTRHHKSRHIVDRDFQIIRKLPDAVARLFFYYLVYIRRAADMVRRECKMGGNNGNFLFSTGSRVWTASDLTRILRQYSQLFLQQPMSSRLYRQVAIAIMEKK</sequence>
<dbReference type="InterPro" id="IPR022698">
    <property type="entry name" value="OrsD"/>
</dbReference>
<dbReference type="Pfam" id="PF12013">
    <property type="entry name" value="OrsD"/>
    <property type="match status" value="1"/>
</dbReference>
<feature type="region of interest" description="Disordered" evidence="1">
    <location>
        <begin position="162"/>
        <end position="182"/>
    </location>
</feature>
<dbReference type="RefSeq" id="XP_013253400.1">
    <property type="nucleotide sequence ID" value="XM_013397946.1"/>
</dbReference>